<dbReference type="Gene3D" id="1.10.1420.10">
    <property type="match status" value="1"/>
</dbReference>
<sequence>MTGVISKLSKGIDCASMGHSSRGGLWASLEKFSTNVVEVQRLVESFAGCDSAPILRKFRDTVEVGAITCIGSLVNRTVDFEQSRLRERYSIQTGFDADLDRLKRRYDGMESFLTEVVNNIIANSASWARQYIKSCIFLPQLGFLLVVDLDESTGDGKYCGEGQSHDLWEKIFTADDSVCYKTKQMRELDEAYGDIYCQIGEKLRFCTNWPRVF</sequence>
<name>A0A9W8UJ11_AKAMU</name>
<proteinExistence type="predicted"/>
<dbReference type="GeneID" id="80899189"/>
<evidence type="ECO:0000313" key="2">
    <source>
        <dbReference type="Proteomes" id="UP001144673"/>
    </source>
</evidence>
<evidence type="ECO:0000313" key="1">
    <source>
        <dbReference type="EMBL" id="KAJ4151323.1"/>
    </source>
</evidence>
<gene>
    <name evidence="1" type="ORF">LMH87_012030</name>
</gene>
<keyword evidence="2" id="KW-1185">Reference proteome</keyword>
<organism evidence="1 2">
    <name type="scientific">Akanthomyces muscarius</name>
    <name type="common">Entomopathogenic fungus</name>
    <name type="synonym">Lecanicillium muscarium</name>
    <dbReference type="NCBI Taxonomy" id="2231603"/>
    <lineage>
        <taxon>Eukaryota</taxon>
        <taxon>Fungi</taxon>
        <taxon>Dikarya</taxon>
        <taxon>Ascomycota</taxon>
        <taxon>Pezizomycotina</taxon>
        <taxon>Sordariomycetes</taxon>
        <taxon>Hypocreomycetidae</taxon>
        <taxon>Hypocreales</taxon>
        <taxon>Cordycipitaceae</taxon>
        <taxon>Akanthomyces</taxon>
    </lineage>
</organism>
<reference evidence="1" key="1">
    <citation type="journal article" date="2023" name="Access Microbiol">
        <title>De-novo genome assembly for Akanthomyces muscarius, a biocontrol agent of insect agricultural pests.</title>
        <authorList>
            <person name="Erdos Z."/>
            <person name="Studholme D.J."/>
            <person name="Raymond B."/>
            <person name="Sharma M."/>
        </authorList>
    </citation>
    <scope>NUCLEOTIDE SEQUENCE</scope>
    <source>
        <strain evidence="1">Ve6</strain>
    </source>
</reference>
<dbReference type="RefSeq" id="XP_056053037.1">
    <property type="nucleotide sequence ID" value="XM_056201268.1"/>
</dbReference>
<dbReference type="InterPro" id="IPR036187">
    <property type="entry name" value="DNA_mismatch_repair_MutS_sf"/>
</dbReference>
<protein>
    <submittedName>
        <fullName evidence="1">Uncharacterized protein</fullName>
    </submittedName>
</protein>
<dbReference type="EMBL" id="JAJHUN010000009">
    <property type="protein sequence ID" value="KAJ4151323.1"/>
    <property type="molecule type" value="Genomic_DNA"/>
</dbReference>
<comment type="caution">
    <text evidence="1">The sequence shown here is derived from an EMBL/GenBank/DDBJ whole genome shotgun (WGS) entry which is preliminary data.</text>
</comment>
<accession>A0A9W8UJ11</accession>
<dbReference type="KEGG" id="amus:LMH87_012030"/>
<dbReference type="AlphaFoldDB" id="A0A9W8UJ11"/>
<dbReference type="SUPFAM" id="SSF48334">
    <property type="entry name" value="DNA repair protein MutS, domain III"/>
    <property type="match status" value="1"/>
</dbReference>
<dbReference type="Proteomes" id="UP001144673">
    <property type="component" value="Chromosome 4"/>
</dbReference>